<dbReference type="Proteomes" id="UP000067626">
    <property type="component" value="Chromosome"/>
</dbReference>
<comment type="function">
    <text evidence="15">Digests double-stranded RNA. Involved in the processing of primary rRNA transcript to yield the immediate precursors to the large and small rRNAs (23S and 16S). Processes some mRNAs, and tRNAs when they are encoded in the rRNA operon. Processes pre-crRNA and tracrRNA of type II CRISPR loci if present in the organism.</text>
</comment>
<dbReference type="PANTHER" id="PTHR11207:SF0">
    <property type="entry name" value="RIBONUCLEASE 3"/>
    <property type="match status" value="1"/>
</dbReference>
<dbReference type="PATRIC" id="fig|52.7.peg.7158"/>
<dbReference type="GO" id="GO:0008033">
    <property type="term" value="P:tRNA processing"/>
    <property type="evidence" value="ECO:0007669"/>
    <property type="project" value="UniProtKB-KW"/>
</dbReference>
<dbReference type="SMART" id="SM00358">
    <property type="entry name" value="DSRM"/>
    <property type="match status" value="1"/>
</dbReference>
<dbReference type="GO" id="GO:0005737">
    <property type="term" value="C:cytoplasm"/>
    <property type="evidence" value="ECO:0007669"/>
    <property type="project" value="UniProtKB-SubCell"/>
</dbReference>
<dbReference type="GO" id="GO:0006364">
    <property type="term" value="P:rRNA processing"/>
    <property type="evidence" value="ECO:0007669"/>
    <property type="project" value="UniProtKB-UniRule"/>
</dbReference>
<evidence type="ECO:0000256" key="10">
    <source>
        <dbReference type="ARBA" id="ARBA00022723"/>
    </source>
</evidence>
<dbReference type="KEGG" id="ccro:CMC5_065100"/>
<evidence type="ECO:0000259" key="17">
    <source>
        <dbReference type="PROSITE" id="PS50142"/>
    </source>
</evidence>
<dbReference type="GO" id="GO:0006397">
    <property type="term" value="P:mRNA processing"/>
    <property type="evidence" value="ECO:0007669"/>
    <property type="project" value="UniProtKB-UniRule"/>
</dbReference>
<keyword evidence="14 15" id="KW-0694">RNA-binding</keyword>
<evidence type="ECO:0000256" key="7">
    <source>
        <dbReference type="ARBA" id="ARBA00022664"/>
    </source>
</evidence>
<comment type="subunit">
    <text evidence="4 15">Homodimer.</text>
</comment>
<dbReference type="FunFam" id="3.30.160.20:FF:000003">
    <property type="entry name" value="Ribonuclease 3"/>
    <property type="match status" value="1"/>
</dbReference>
<dbReference type="PANTHER" id="PTHR11207">
    <property type="entry name" value="RIBONUCLEASE III"/>
    <property type="match status" value="1"/>
</dbReference>
<dbReference type="NCBIfam" id="TIGR02191">
    <property type="entry name" value="RNaseIII"/>
    <property type="match status" value="1"/>
</dbReference>
<evidence type="ECO:0000259" key="16">
    <source>
        <dbReference type="PROSITE" id="PS50137"/>
    </source>
</evidence>
<dbReference type="FunFam" id="1.10.1520.10:FF:000001">
    <property type="entry name" value="Ribonuclease 3"/>
    <property type="match status" value="1"/>
</dbReference>
<evidence type="ECO:0000256" key="3">
    <source>
        <dbReference type="ARBA" id="ARBA00010183"/>
    </source>
</evidence>
<feature type="active site" evidence="15">
    <location>
        <position position="124"/>
    </location>
</feature>
<dbReference type="STRING" id="52.CMC5_065100"/>
<dbReference type="InterPro" id="IPR036389">
    <property type="entry name" value="RNase_III_sf"/>
</dbReference>
<keyword evidence="13 15" id="KW-0460">Magnesium</keyword>
<dbReference type="SUPFAM" id="SSF54768">
    <property type="entry name" value="dsRNA-binding domain-like"/>
    <property type="match status" value="1"/>
</dbReference>
<evidence type="ECO:0000256" key="9">
    <source>
        <dbReference type="ARBA" id="ARBA00022722"/>
    </source>
</evidence>
<dbReference type="Pfam" id="PF00035">
    <property type="entry name" value="dsrm"/>
    <property type="match status" value="1"/>
</dbReference>
<reference evidence="18 19" key="1">
    <citation type="submission" date="2015-07" db="EMBL/GenBank/DDBJ databases">
        <title>Genome analysis of myxobacterium Chondromyces crocatus Cm c5 reveals a high potential for natural compound synthesis and the genetic basis for the loss of fruiting body formation.</title>
        <authorList>
            <person name="Zaburannyi N."/>
            <person name="Bunk B."/>
            <person name="Maier J."/>
            <person name="Overmann J."/>
            <person name="Mueller R."/>
        </authorList>
    </citation>
    <scope>NUCLEOTIDE SEQUENCE [LARGE SCALE GENOMIC DNA]</scope>
    <source>
        <strain evidence="18 19">Cm c5</strain>
    </source>
</reference>
<evidence type="ECO:0000256" key="14">
    <source>
        <dbReference type="ARBA" id="ARBA00022884"/>
    </source>
</evidence>
<keyword evidence="5 15" id="KW-0963">Cytoplasm</keyword>
<dbReference type="EMBL" id="CP012159">
    <property type="protein sequence ID" value="AKT42287.1"/>
    <property type="molecule type" value="Genomic_DNA"/>
</dbReference>
<dbReference type="InterPro" id="IPR011907">
    <property type="entry name" value="RNase_III"/>
</dbReference>
<evidence type="ECO:0000256" key="4">
    <source>
        <dbReference type="ARBA" id="ARBA00011738"/>
    </source>
</evidence>
<evidence type="ECO:0000256" key="6">
    <source>
        <dbReference type="ARBA" id="ARBA00022552"/>
    </source>
</evidence>
<accession>A0A0K1ENR2</accession>
<comment type="catalytic activity">
    <reaction evidence="1 15">
        <text>Endonucleolytic cleavage to 5'-phosphomonoester.</text>
        <dbReference type="EC" id="3.1.26.3"/>
    </reaction>
</comment>
<evidence type="ECO:0000256" key="12">
    <source>
        <dbReference type="ARBA" id="ARBA00022801"/>
    </source>
</evidence>
<gene>
    <name evidence="15 18" type="primary">rnc</name>
    <name evidence="18" type="ORF">CMC5_065100</name>
</gene>
<feature type="active site" evidence="15">
    <location>
        <position position="52"/>
    </location>
</feature>
<dbReference type="PROSITE" id="PS50142">
    <property type="entry name" value="RNASE_3_2"/>
    <property type="match status" value="1"/>
</dbReference>
<evidence type="ECO:0000256" key="8">
    <source>
        <dbReference type="ARBA" id="ARBA00022694"/>
    </source>
</evidence>
<dbReference type="RefSeq" id="WP_169796725.1">
    <property type="nucleotide sequence ID" value="NZ_CP012159.1"/>
</dbReference>
<dbReference type="GO" id="GO:0042802">
    <property type="term" value="F:identical protein binding"/>
    <property type="evidence" value="ECO:0007669"/>
    <property type="project" value="UniProtKB-ARBA"/>
</dbReference>
<dbReference type="Pfam" id="PF14622">
    <property type="entry name" value="Ribonucleas_3_3"/>
    <property type="match status" value="1"/>
</dbReference>
<dbReference type="InterPro" id="IPR014720">
    <property type="entry name" value="dsRBD_dom"/>
</dbReference>
<name>A0A0K1ENR2_CHOCO</name>
<evidence type="ECO:0000313" key="18">
    <source>
        <dbReference type="EMBL" id="AKT42287.1"/>
    </source>
</evidence>
<dbReference type="EC" id="3.1.26.3" evidence="15"/>
<feature type="domain" description="DRBM" evidence="16">
    <location>
        <begin position="163"/>
        <end position="232"/>
    </location>
</feature>
<evidence type="ECO:0000256" key="15">
    <source>
        <dbReference type="HAMAP-Rule" id="MF_00104"/>
    </source>
</evidence>
<keyword evidence="9 15" id="KW-0540">Nuclease</keyword>
<feature type="binding site" evidence="15">
    <location>
        <position position="121"/>
    </location>
    <ligand>
        <name>Mg(2+)</name>
        <dbReference type="ChEBI" id="CHEBI:18420"/>
    </ligand>
</feature>
<dbReference type="AlphaFoldDB" id="A0A0K1ENR2"/>
<protein>
    <recommendedName>
        <fullName evidence="15">Ribonuclease 3</fullName>
        <ecNumber evidence="15">3.1.26.3</ecNumber>
    </recommendedName>
    <alternativeName>
        <fullName evidence="15">Ribonuclease III</fullName>
        <shortName evidence="15">RNase III</shortName>
    </alternativeName>
</protein>
<dbReference type="Gene3D" id="3.30.160.20">
    <property type="match status" value="1"/>
</dbReference>
<evidence type="ECO:0000256" key="13">
    <source>
        <dbReference type="ARBA" id="ARBA00022842"/>
    </source>
</evidence>
<keyword evidence="10 15" id="KW-0479">Metal-binding</keyword>
<dbReference type="GO" id="GO:0010468">
    <property type="term" value="P:regulation of gene expression"/>
    <property type="evidence" value="ECO:0007669"/>
    <property type="project" value="TreeGrafter"/>
</dbReference>
<dbReference type="InterPro" id="IPR000999">
    <property type="entry name" value="RNase_III_dom"/>
</dbReference>
<keyword evidence="8 15" id="KW-0819">tRNA processing</keyword>
<dbReference type="HAMAP" id="MF_00104">
    <property type="entry name" value="RNase_III"/>
    <property type="match status" value="1"/>
</dbReference>
<feature type="domain" description="RNase III" evidence="17">
    <location>
        <begin position="3"/>
        <end position="135"/>
    </location>
</feature>
<feature type="binding site" evidence="15">
    <location>
        <position position="124"/>
    </location>
    <ligand>
        <name>Mg(2+)</name>
        <dbReference type="ChEBI" id="CHEBI:18420"/>
    </ligand>
</feature>
<dbReference type="GO" id="GO:0019843">
    <property type="term" value="F:rRNA binding"/>
    <property type="evidence" value="ECO:0007669"/>
    <property type="project" value="UniProtKB-KW"/>
</dbReference>
<keyword evidence="11 15" id="KW-0255">Endonuclease</keyword>
<sequence>MEGSALPGELGQLPELEGELPHLEEALTHASFANEQRGVRRLDNQRLEFLGDAVLGLCVTEILMARFPEAREGELSLMRAALVNTDALATWARAVDLGAALRLGRGADVAGERDQTNVLADATEALVAAVYLDRGLDVARALSRRITAEPIGRLQGGGRIGRDPKSQLQERIQARGGPSPRYRIVGVEGPDHERVFTAVAEADGEVLGQGRGRSKKLAEQAAARAALEGLGVLPAESNGGGEAFVQAEAGAAVADGEGGRPARTVGNVR</sequence>
<dbReference type="GO" id="GO:0046872">
    <property type="term" value="F:metal ion binding"/>
    <property type="evidence" value="ECO:0007669"/>
    <property type="project" value="UniProtKB-KW"/>
</dbReference>
<dbReference type="GO" id="GO:0003725">
    <property type="term" value="F:double-stranded RNA binding"/>
    <property type="evidence" value="ECO:0007669"/>
    <property type="project" value="TreeGrafter"/>
</dbReference>
<comment type="cofactor">
    <cofactor evidence="15">
        <name>Mg(2+)</name>
        <dbReference type="ChEBI" id="CHEBI:18420"/>
    </cofactor>
</comment>
<keyword evidence="12 15" id="KW-0378">Hydrolase</keyword>
<keyword evidence="6 15" id="KW-0698">rRNA processing</keyword>
<evidence type="ECO:0000256" key="2">
    <source>
        <dbReference type="ARBA" id="ARBA00004496"/>
    </source>
</evidence>
<dbReference type="Gene3D" id="1.10.1520.10">
    <property type="entry name" value="Ribonuclease III domain"/>
    <property type="match status" value="1"/>
</dbReference>
<evidence type="ECO:0000256" key="11">
    <source>
        <dbReference type="ARBA" id="ARBA00022759"/>
    </source>
</evidence>
<dbReference type="SMART" id="SM00535">
    <property type="entry name" value="RIBOc"/>
    <property type="match status" value="1"/>
</dbReference>
<evidence type="ECO:0000256" key="1">
    <source>
        <dbReference type="ARBA" id="ARBA00000109"/>
    </source>
</evidence>
<keyword evidence="7 15" id="KW-0507">mRNA processing</keyword>
<keyword evidence="15" id="KW-0699">rRNA-binding</keyword>
<dbReference type="PROSITE" id="PS00517">
    <property type="entry name" value="RNASE_3_1"/>
    <property type="match status" value="1"/>
</dbReference>
<organism evidence="18 19">
    <name type="scientific">Chondromyces crocatus</name>
    <dbReference type="NCBI Taxonomy" id="52"/>
    <lineage>
        <taxon>Bacteria</taxon>
        <taxon>Pseudomonadati</taxon>
        <taxon>Myxococcota</taxon>
        <taxon>Polyangia</taxon>
        <taxon>Polyangiales</taxon>
        <taxon>Polyangiaceae</taxon>
        <taxon>Chondromyces</taxon>
    </lineage>
</organism>
<evidence type="ECO:0000256" key="5">
    <source>
        <dbReference type="ARBA" id="ARBA00022490"/>
    </source>
</evidence>
<dbReference type="CDD" id="cd00593">
    <property type="entry name" value="RIBOc"/>
    <property type="match status" value="1"/>
</dbReference>
<dbReference type="CDD" id="cd10845">
    <property type="entry name" value="DSRM_RNAse_III_family"/>
    <property type="match status" value="1"/>
</dbReference>
<dbReference type="GO" id="GO:0004525">
    <property type="term" value="F:ribonuclease III activity"/>
    <property type="evidence" value="ECO:0007669"/>
    <property type="project" value="UniProtKB-UniRule"/>
</dbReference>
<dbReference type="SUPFAM" id="SSF69065">
    <property type="entry name" value="RNase III domain-like"/>
    <property type="match status" value="1"/>
</dbReference>
<dbReference type="PROSITE" id="PS50137">
    <property type="entry name" value="DS_RBD"/>
    <property type="match status" value="1"/>
</dbReference>
<comment type="similarity">
    <text evidence="3">Belongs to the ribonuclease III family.</text>
</comment>
<proteinExistence type="inferred from homology"/>
<comment type="subcellular location">
    <subcellularLocation>
        <location evidence="2 15">Cytoplasm</location>
    </subcellularLocation>
</comment>
<feature type="binding site" evidence="15">
    <location>
        <position position="48"/>
    </location>
    <ligand>
        <name>Mg(2+)</name>
        <dbReference type="ChEBI" id="CHEBI:18420"/>
    </ligand>
</feature>
<evidence type="ECO:0000313" key="19">
    <source>
        <dbReference type="Proteomes" id="UP000067626"/>
    </source>
</evidence>
<keyword evidence="19" id="KW-1185">Reference proteome</keyword>